<dbReference type="AlphaFoldDB" id="A0A917K743"/>
<sequence length="164" mass="16743">MAWGGAAVAVPALLAAFPGAGVGPATGTFVVLEMCFLAGAVSNAWLLSRPPLRRGGHLVLPMVRRPDAVEIVAPPRRGTDAKSSNAGGPVPKQTRIAAEFTRFSTTGATLQVTIVTVADQRQPDPAVGDLTGALFAELRQVVPAAVEVGADRYGLGRTAGSDCG</sequence>
<name>A0A917K743_9PSEU</name>
<dbReference type="EMBL" id="BAAAHC010000001">
    <property type="protein sequence ID" value="GAA0504463.1"/>
    <property type="molecule type" value="Genomic_DNA"/>
</dbReference>
<reference evidence="1" key="5">
    <citation type="submission" date="2023-12" db="EMBL/GenBank/DDBJ databases">
        <authorList>
            <person name="Sun Q."/>
            <person name="Inoue M."/>
        </authorList>
    </citation>
    <scope>NUCLEOTIDE SEQUENCE</scope>
    <source>
        <strain evidence="1">JCM 10664</strain>
    </source>
</reference>
<dbReference type="RefSeq" id="WP_188991054.1">
    <property type="nucleotide sequence ID" value="NZ_BAAAHC010000001.1"/>
</dbReference>
<gene>
    <name evidence="1" type="ORF">GCM10009545_02830</name>
    <name evidence="2" type="ORF">GCM10011581_45700</name>
</gene>
<protein>
    <submittedName>
        <fullName evidence="2">Uncharacterized protein</fullName>
    </submittedName>
</protein>
<evidence type="ECO:0000313" key="4">
    <source>
        <dbReference type="Proteomes" id="UP001500220"/>
    </source>
</evidence>
<evidence type="ECO:0000313" key="3">
    <source>
        <dbReference type="Proteomes" id="UP000597989"/>
    </source>
</evidence>
<comment type="caution">
    <text evidence="2">The sequence shown here is derived from an EMBL/GenBank/DDBJ whole genome shotgun (WGS) entry which is preliminary data.</text>
</comment>
<accession>A0A917K743</accession>
<reference evidence="2" key="4">
    <citation type="submission" date="2020-09" db="EMBL/GenBank/DDBJ databases">
        <authorList>
            <person name="Sun Q."/>
            <person name="Zhou Y."/>
        </authorList>
    </citation>
    <scope>NUCLEOTIDE SEQUENCE</scope>
    <source>
        <strain evidence="2">CGMCC 4.7206</strain>
    </source>
</reference>
<organism evidence="2 3">
    <name type="scientific">Saccharopolyspora thermophila</name>
    <dbReference type="NCBI Taxonomy" id="89367"/>
    <lineage>
        <taxon>Bacteria</taxon>
        <taxon>Bacillati</taxon>
        <taxon>Actinomycetota</taxon>
        <taxon>Actinomycetes</taxon>
        <taxon>Pseudonocardiales</taxon>
        <taxon>Pseudonocardiaceae</taxon>
        <taxon>Saccharopolyspora</taxon>
    </lineage>
</organism>
<proteinExistence type="predicted"/>
<dbReference type="Proteomes" id="UP000597989">
    <property type="component" value="Unassembled WGS sequence"/>
</dbReference>
<dbReference type="EMBL" id="BMMT01000021">
    <property type="protein sequence ID" value="GGJ03464.1"/>
    <property type="molecule type" value="Genomic_DNA"/>
</dbReference>
<reference evidence="4" key="3">
    <citation type="journal article" date="2019" name="Int. J. Syst. Evol. Microbiol.">
        <title>The Global Catalogue of Microorganisms (GCM) 10K type strain sequencing project: providing services to taxonomists for standard genome sequencing and annotation.</title>
        <authorList>
            <consortium name="The Broad Institute Genomics Platform"/>
            <consortium name="The Broad Institute Genome Sequencing Center for Infectious Disease"/>
            <person name="Wu L."/>
            <person name="Ma J."/>
        </authorList>
    </citation>
    <scope>NUCLEOTIDE SEQUENCE [LARGE SCALE GENOMIC DNA]</scope>
    <source>
        <strain evidence="4">JCM 10664</strain>
    </source>
</reference>
<evidence type="ECO:0000313" key="2">
    <source>
        <dbReference type="EMBL" id="GGJ03464.1"/>
    </source>
</evidence>
<reference evidence="1" key="1">
    <citation type="journal article" date="2014" name="Int. J. Syst. Evol. Microbiol.">
        <title>Complete genome of a new Firmicutes species belonging to the dominant human colonic microbiota ('Ruminococcus bicirculans') reveals two chromosomes and a selective capacity to utilize plant glucans.</title>
        <authorList>
            <consortium name="NISC Comparative Sequencing Program"/>
            <person name="Wegmann U."/>
            <person name="Louis P."/>
            <person name="Goesmann A."/>
            <person name="Henrissat B."/>
            <person name="Duncan S.H."/>
            <person name="Flint H.J."/>
        </authorList>
    </citation>
    <scope>NUCLEOTIDE SEQUENCE</scope>
    <source>
        <strain evidence="1">JCM 10664</strain>
    </source>
</reference>
<keyword evidence="4" id="KW-1185">Reference proteome</keyword>
<dbReference type="Proteomes" id="UP001500220">
    <property type="component" value="Unassembled WGS sequence"/>
</dbReference>
<evidence type="ECO:0000313" key="1">
    <source>
        <dbReference type="EMBL" id="GAA0504463.1"/>
    </source>
</evidence>
<reference evidence="2 3" key="2">
    <citation type="journal article" date="2014" name="Int. J. Syst. Evol. Microbiol.">
        <title>Complete genome sequence of Corynebacterium casei LMG S-19264T (=DSM 44701T), isolated from a smear-ripened cheese.</title>
        <authorList>
            <consortium name="US DOE Joint Genome Institute (JGI-PGF)"/>
            <person name="Walter F."/>
            <person name="Albersmeier A."/>
            <person name="Kalinowski J."/>
            <person name="Ruckert C."/>
        </authorList>
    </citation>
    <scope>NUCLEOTIDE SEQUENCE [LARGE SCALE GENOMIC DNA]</scope>
    <source>
        <strain evidence="2 3">CGMCC 4.7206</strain>
    </source>
</reference>